<dbReference type="GO" id="GO:0019784">
    <property type="term" value="F:deNEDDylase activity"/>
    <property type="evidence" value="ECO:0007669"/>
    <property type="project" value="InterPro"/>
</dbReference>
<evidence type="ECO:0000256" key="1">
    <source>
        <dbReference type="ARBA" id="ARBA00005234"/>
    </source>
</evidence>
<proteinExistence type="inferred from homology"/>
<dbReference type="SUPFAM" id="SSF54001">
    <property type="entry name" value="Cysteine proteinases"/>
    <property type="match status" value="1"/>
</dbReference>
<dbReference type="InterPro" id="IPR044613">
    <property type="entry name" value="Nep1/2-like"/>
</dbReference>
<dbReference type="PANTHER" id="PTHR46468:SF1">
    <property type="entry name" value="SENTRIN-SPECIFIC PROTEASE 8"/>
    <property type="match status" value="1"/>
</dbReference>
<protein>
    <submittedName>
        <fullName evidence="5">Sentrin-specific protease 8</fullName>
    </submittedName>
</protein>
<dbReference type="GO" id="GO:0000338">
    <property type="term" value="P:protein deneddylation"/>
    <property type="evidence" value="ECO:0007669"/>
    <property type="project" value="TreeGrafter"/>
</dbReference>
<organism evidence="5 6">
    <name type="scientific">Paramuricea clavata</name>
    <name type="common">Red gorgonian</name>
    <name type="synonym">Violescent sea-whip</name>
    <dbReference type="NCBI Taxonomy" id="317549"/>
    <lineage>
        <taxon>Eukaryota</taxon>
        <taxon>Metazoa</taxon>
        <taxon>Cnidaria</taxon>
        <taxon>Anthozoa</taxon>
        <taxon>Octocorallia</taxon>
        <taxon>Malacalcyonacea</taxon>
        <taxon>Plexauridae</taxon>
        <taxon>Paramuricea</taxon>
    </lineage>
</organism>
<accession>A0A6S7GA78</accession>
<dbReference type="PROSITE" id="PS50600">
    <property type="entry name" value="ULP_PROTEASE"/>
    <property type="match status" value="1"/>
</dbReference>
<dbReference type="GO" id="GO:0006508">
    <property type="term" value="P:proteolysis"/>
    <property type="evidence" value="ECO:0007669"/>
    <property type="project" value="UniProtKB-KW"/>
</dbReference>
<reference evidence="5" key="1">
    <citation type="submission" date="2020-04" db="EMBL/GenBank/DDBJ databases">
        <authorList>
            <person name="Alioto T."/>
            <person name="Alioto T."/>
            <person name="Gomez Garrido J."/>
        </authorList>
    </citation>
    <scope>NUCLEOTIDE SEQUENCE</scope>
    <source>
        <strain evidence="5">A484AB</strain>
    </source>
</reference>
<comment type="similarity">
    <text evidence="1">Belongs to the peptidase C48 family.</text>
</comment>
<evidence type="ECO:0000313" key="6">
    <source>
        <dbReference type="Proteomes" id="UP001152795"/>
    </source>
</evidence>
<keyword evidence="3" id="KW-0378">Hydrolase</keyword>
<comment type="caution">
    <text evidence="5">The sequence shown here is derived from an EMBL/GenBank/DDBJ whole genome shotgun (WGS) entry which is preliminary data.</text>
</comment>
<dbReference type="EMBL" id="CACRXK020001397">
    <property type="protein sequence ID" value="CAB3988868.1"/>
    <property type="molecule type" value="Genomic_DNA"/>
</dbReference>
<gene>
    <name evidence="5" type="ORF">PACLA_8A080359</name>
</gene>
<name>A0A6S7GA78_PARCT</name>
<keyword evidence="2 5" id="KW-0645">Protease</keyword>
<dbReference type="GO" id="GO:0008234">
    <property type="term" value="F:cysteine-type peptidase activity"/>
    <property type="evidence" value="ECO:0007669"/>
    <property type="project" value="UniProtKB-KW"/>
</dbReference>
<dbReference type="InterPro" id="IPR003653">
    <property type="entry name" value="Peptidase_C48_C"/>
</dbReference>
<keyword evidence="6" id="KW-1185">Reference proteome</keyword>
<evidence type="ECO:0000256" key="3">
    <source>
        <dbReference type="ARBA" id="ARBA00022801"/>
    </source>
</evidence>
<dbReference type="AlphaFoldDB" id="A0A6S7GA78"/>
<evidence type="ECO:0000313" key="5">
    <source>
        <dbReference type="EMBL" id="CAB3988868.1"/>
    </source>
</evidence>
<evidence type="ECO:0000256" key="4">
    <source>
        <dbReference type="ARBA" id="ARBA00022807"/>
    </source>
</evidence>
<sequence>MADEVVLNFQDSLLRKSDVKLLDEGQWLNDTIIGFMFEYFEYILFNKLENVLFVNPDVAQYIKLCKGAELAIFLEPLNLHCKDRIFIPVNSNVNPEATGGTHWSLLVYDAHQKKFQHYDSCVPSNHSHACQMSKSVEPFLRVKQNVNFVEETCPQQENFSDCGVYVIYIAEVLCKRLQDKVSSEHILQNEVNAESVRRKRTEIKKIIKELRETHPC</sequence>
<dbReference type="OrthoDB" id="5065855at2759"/>
<dbReference type="Proteomes" id="UP001152795">
    <property type="component" value="Unassembled WGS sequence"/>
</dbReference>
<keyword evidence="4" id="KW-0788">Thiol protease</keyword>
<dbReference type="PANTHER" id="PTHR46468">
    <property type="entry name" value="SENTRIN-SPECIFIC PROTEASE 8"/>
    <property type="match status" value="1"/>
</dbReference>
<evidence type="ECO:0000256" key="2">
    <source>
        <dbReference type="ARBA" id="ARBA00022670"/>
    </source>
</evidence>
<dbReference type="InterPro" id="IPR038765">
    <property type="entry name" value="Papain-like_cys_pep_sf"/>
</dbReference>
<dbReference type="Pfam" id="PF02902">
    <property type="entry name" value="Peptidase_C48"/>
    <property type="match status" value="1"/>
</dbReference>
<dbReference type="Gene3D" id="3.40.395.10">
    <property type="entry name" value="Adenoviral Proteinase, Chain A"/>
    <property type="match status" value="1"/>
</dbReference>